<keyword evidence="8" id="KW-1185">Reference proteome</keyword>
<keyword evidence="1 4" id="KW-0479">Metal-binding</keyword>
<evidence type="ECO:0000313" key="8">
    <source>
        <dbReference type="Proteomes" id="UP000030665"/>
    </source>
</evidence>
<dbReference type="CDD" id="cd09358">
    <property type="entry name" value="LIM_Mical_like"/>
    <property type="match status" value="1"/>
</dbReference>
<evidence type="ECO:0000313" key="7">
    <source>
        <dbReference type="EMBL" id="CDW59654.1"/>
    </source>
</evidence>
<name>A0A077ZIU8_TRITR</name>
<feature type="region of interest" description="Disordered" evidence="5">
    <location>
        <begin position="1"/>
        <end position="53"/>
    </location>
</feature>
<evidence type="ECO:0000256" key="2">
    <source>
        <dbReference type="ARBA" id="ARBA00022833"/>
    </source>
</evidence>
<organism evidence="7 8">
    <name type="scientific">Trichuris trichiura</name>
    <name type="common">Whipworm</name>
    <name type="synonym">Trichocephalus trichiurus</name>
    <dbReference type="NCBI Taxonomy" id="36087"/>
    <lineage>
        <taxon>Eukaryota</taxon>
        <taxon>Metazoa</taxon>
        <taxon>Ecdysozoa</taxon>
        <taxon>Nematoda</taxon>
        <taxon>Enoplea</taxon>
        <taxon>Dorylaimia</taxon>
        <taxon>Trichinellida</taxon>
        <taxon>Trichuridae</taxon>
        <taxon>Trichuris</taxon>
    </lineage>
</organism>
<evidence type="ECO:0000256" key="4">
    <source>
        <dbReference type="PROSITE-ProRule" id="PRU00125"/>
    </source>
</evidence>
<dbReference type="Gene3D" id="2.10.110.10">
    <property type="entry name" value="Cysteine Rich Protein"/>
    <property type="match status" value="1"/>
</dbReference>
<dbReference type="EMBL" id="HG806673">
    <property type="protein sequence ID" value="CDW59654.1"/>
    <property type="molecule type" value="Genomic_DNA"/>
</dbReference>
<dbReference type="PROSITE" id="PS00478">
    <property type="entry name" value="LIM_DOMAIN_1"/>
    <property type="match status" value="1"/>
</dbReference>
<feature type="compositionally biased region" description="Basic and acidic residues" evidence="5">
    <location>
        <begin position="67"/>
        <end position="77"/>
    </location>
</feature>
<proteinExistence type="predicted"/>
<dbReference type="Proteomes" id="UP000030665">
    <property type="component" value="Unassembled WGS sequence"/>
</dbReference>
<dbReference type="STRING" id="36087.A0A077ZIU8"/>
<gene>
    <name evidence="7" type="ORF">TTRE_0000799201</name>
</gene>
<feature type="region of interest" description="Disordered" evidence="5">
    <location>
        <begin position="58"/>
        <end position="77"/>
    </location>
</feature>
<dbReference type="GO" id="GO:0046872">
    <property type="term" value="F:metal ion binding"/>
    <property type="evidence" value="ECO:0007669"/>
    <property type="project" value="UniProtKB-KW"/>
</dbReference>
<dbReference type="SUPFAM" id="SSF57716">
    <property type="entry name" value="Glucocorticoid receptor-like (DNA-binding domain)"/>
    <property type="match status" value="2"/>
</dbReference>
<reference evidence="7" key="2">
    <citation type="submission" date="2014-03" db="EMBL/GenBank/DDBJ databases">
        <title>The whipworm genome and dual-species transcriptomics of an intimate host-pathogen interaction.</title>
        <authorList>
            <person name="Foth B.J."/>
            <person name="Tsai I.J."/>
            <person name="Reid A.J."/>
            <person name="Bancroft A.J."/>
            <person name="Nichol S."/>
            <person name="Tracey A."/>
            <person name="Holroyd N."/>
            <person name="Cotton J.A."/>
            <person name="Stanley E.J."/>
            <person name="Zarowiecki M."/>
            <person name="Liu J.Z."/>
            <person name="Huckvale T."/>
            <person name="Cooper P.J."/>
            <person name="Grencis R.K."/>
            <person name="Berriman M."/>
        </authorList>
    </citation>
    <scope>NUCLEOTIDE SEQUENCE [LARGE SCALE GENOMIC DNA]</scope>
</reference>
<keyword evidence="3 4" id="KW-0440">LIM domain</keyword>
<feature type="domain" description="LIM zinc-binding" evidence="6">
    <location>
        <begin position="206"/>
        <end position="266"/>
    </location>
</feature>
<evidence type="ECO:0000259" key="6">
    <source>
        <dbReference type="PROSITE" id="PS50023"/>
    </source>
</evidence>
<dbReference type="InterPro" id="IPR001781">
    <property type="entry name" value="Znf_LIM"/>
</dbReference>
<dbReference type="Pfam" id="PF00412">
    <property type="entry name" value="LIM"/>
    <property type="match status" value="1"/>
</dbReference>
<protein>
    <submittedName>
        <fullName evidence="7">LIM domain containing protein</fullName>
    </submittedName>
</protein>
<keyword evidence="2 4" id="KW-0862">Zinc</keyword>
<accession>A0A077ZIU8</accession>
<evidence type="ECO:0000256" key="1">
    <source>
        <dbReference type="ARBA" id="ARBA00022723"/>
    </source>
</evidence>
<dbReference type="PANTHER" id="PTHR24206">
    <property type="entry name" value="OS06G0237300 PROTEIN"/>
    <property type="match status" value="1"/>
</dbReference>
<feature type="compositionally biased region" description="Basic and acidic residues" evidence="5">
    <location>
        <begin position="1"/>
        <end position="21"/>
    </location>
</feature>
<dbReference type="SMART" id="SM00132">
    <property type="entry name" value="LIM"/>
    <property type="match status" value="1"/>
</dbReference>
<dbReference type="OrthoDB" id="1679758at2759"/>
<sequence length="294" mass="33527">MTTKAADEPVRKETKDVKESDYQDSDDDTLSSSTDDSERGPPPVLEIEKSADFGTLKSAFTSNDQQQQKERTTADKEMIVERLGKENLVNITSTFESMKTKEEIPEKSERTPLTVVDRERYSQYKQKFEHIQETMEKRRMSLTNKEDVKGAGKEVLNQTKDKFERLNQQSDQTPVAHEILDISLSADDKQRIKETFGEDNGSGERSDCAICGRVVYPVEKLQLEKKAFHKGCFRCCKCLKNLSVQNYSSHEGRLYCKVHMMQLFHPENALAFDRESEAAALKIVAKELYCSGSP</sequence>
<dbReference type="AlphaFoldDB" id="A0A077ZIU8"/>
<dbReference type="PROSITE" id="PS50023">
    <property type="entry name" value="LIM_DOMAIN_2"/>
    <property type="match status" value="1"/>
</dbReference>
<evidence type="ECO:0000256" key="5">
    <source>
        <dbReference type="SAM" id="MobiDB-lite"/>
    </source>
</evidence>
<reference evidence="7" key="1">
    <citation type="submission" date="2014-01" db="EMBL/GenBank/DDBJ databases">
        <authorList>
            <person name="Aslett M."/>
        </authorList>
    </citation>
    <scope>NUCLEOTIDE SEQUENCE</scope>
</reference>
<evidence type="ECO:0000256" key="3">
    <source>
        <dbReference type="ARBA" id="ARBA00023038"/>
    </source>
</evidence>